<name>A0ABN8ZQL3_RANTA</name>
<feature type="compositionally biased region" description="Low complexity" evidence="1">
    <location>
        <begin position="326"/>
        <end position="337"/>
    </location>
</feature>
<feature type="compositionally biased region" description="Basic and acidic residues" evidence="1">
    <location>
        <begin position="265"/>
        <end position="283"/>
    </location>
</feature>
<reference evidence="2" key="1">
    <citation type="submission" date="2023-04" db="EMBL/GenBank/DDBJ databases">
        <authorList>
            <consortium name="ELIXIR-Norway"/>
        </authorList>
    </citation>
    <scope>NUCLEOTIDE SEQUENCE [LARGE SCALE GENOMIC DNA]</scope>
</reference>
<proteinExistence type="predicted"/>
<feature type="compositionally biased region" description="Low complexity" evidence="1">
    <location>
        <begin position="51"/>
        <end position="64"/>
    </location>
</feature>
<feature type="compositionally biased region" description="Basic and acidic residues" evidence="1">
    <location>
        <begin position="91"/>
        <end position="108"/>
    </location>
</feature>
<protein>
    <submittedName>
        <fullName evidence="2">Uncharacterized protein</fullName>
    </submittedName>
</protein>
<evidence type="ECO:0000256" key="1">
    <source>
        <dbReference type="SAM" id="MobiDB-lite"/>
    </source>
</evidence>
<feature type="compositionally biased region" description="Basic and acidic residues" evidence="1">
    <location>
        <begin position="24"/>
        <end position="41"/>
    </location>
</feature>
<sequence>MNGLSAPRRGREHPLPAESGAARTEGKEGGEARESVSARERPGKRRRNWARRAAASPRASCGSGSSEGGGAAAPPAALGTRKAACQRGQGARKERDERCGPCSDREAPRSPAAPSTYARRSAEATHRPRLRLRGPQRARVSSSDPSPQPPVRLAGRGALRWSFVSGCPHDAPAPPQGQWRGWSLIPATAASPAHRHREAGKGSERVSGSLPRPASGGQLVAGRSSRPGIPEFITGLCVANLKLSLREPPARAAGCCFSGKFREAGGRETGGRRSRRPGWERGRRASGVCPGARQAAAAPGKVLPAVRRVAPRAGASQVQLGRAWVSAKGPGAKPGPSGREGGAPSGAGSRLGMEGGAEMVRWRGAGRSAREPRGA</sequence>
<feature type="region of interest" description="Disordered" evidence="1">
    <location>
        <begin position="322"/>
        <end position="375"/>
    </location>
</feature>
<feature type="compositionally biased region" description="Basic residues" evidence="1">
    <location>
        <begin position="127"/>
        <end position="136"/>
    </location>
</feature>
<feature type="region of interest" description="Disordered" evidence="1">
    <location>
        <begin position="265"/>
        <end position="287"/>
    </location>
</feature>
<keyword evidence="3" id="KW-1185">Reference proteome</keyword>
<evidence type="ECO:0000313" key="2">
    <source>
        <dbReference type="EMBL" id="CAI9176198.1"/>
    </source>
</evidence>
<gene>
    <name evidence="2" type="ORF">MRATA1EN1_LOCUS25160</name>
</gene>
<accession>A0ABN8ZQL3</accession>
<organism evidence="2 3">
    <name type="scientific">Rangifer tarandus platyrhynchus</name>
    <name type="common">Svalbard reindeer</name>
    <dbReference type="NCBI Taxonomy" id="3082113"/>
    <lineage>
        <taxon>Eukaryota</taxon>
        <taxon>Metazoa</taxon>
        <taxon>Chordata</taxon>
        <taxon>Craniata</taxon>
        <taxon>Vertebrata</taxon>
        <taxon>Euteleostomi</taxon>
        <taxon>Mammalia</taxon>
        <taxon>Eutheria</taxon>
        <taxon>Laurasiatheria</taxon>
        <taxon>Artiodactyla</taxon>
        <taxon>Ruminantia</taxon>
        <taxon>Pecora</taxon>
        <taxon>Cervidae</taxon>
        <taxon>Odocoileinae</taxon>
        <taxon>Rangifer</taxon>
    </lineage>
</organism>
<feature type="region of interest" description="Disordered" evidence="1">
    <location>
        <begin position="1"/>
        <end position="153"/>
    </location>
</feature>
<dbReference type="Proteomes" id="UP001176941">
    <property type="component" value="Chromosome 6"/>
</dbReference>
<dbReference type="EMBL" id="OX459942">
    <property type="protein sequence ID" value="CAI9176198.1"/>
    <property type="molecule type" value="Genomic_DNA"/>
</dbReference>
<evidence type="ECO:0000313" key="3">
    <source>
        <dbReference type="Proteomes" id="UP001176941"/>
    </source>
</evidence>
<feature type="region of interest" description="Disordered" evidence="1">
    <location>
        <begin position="190"/>
        <end position="223"/>
    </location>
</feature>